<dbReference type="EC" id="3.4.-.-" evidence="8"/>
<keyword evidence="11" id="KW-1185">Reference proteome</keyword>
<feature type="region of interest" description="Disordered" evidence="9">
    <location>
        <begin position="227"/>
        <end position="248"/>
    </location>
</feature>
<evidence type="ECO:0000256" key="8">
    <source>
        <dbReference type="RuleBase" id="RU364100"/>
    </source>
</evidence>
<dbReference type="Proteomes" id="UP000239352">
    <property type="component" value="Unassembled WGS sequence"/>
</dbReference>
<dbReference type="InterPro" id="IPR036590">
    <property type="entry name" value="SRAP-like"/>
</dbReference>
<accession>A0A2T0GW06</accession>
<dbReference type="GO" id="GO:0106300">
    <property type="term" value="P:protein-DNA covalent cross-linking repair"/>
    <property type="evidence" value="ECO:0007669"/>
    <property type="project" value="InterPro"/>
</dbReference>
<dbReference type="InterPro" id="IPR003738">
    <property type="entry name" value="SRAP"/>
</dbReference>
<dbReference type="Pfam" id="PF02586">
    <property type="entry name" value="SRAP"/>
    <property type="match status" value="1"/>
</dbReference>
<keyword evidence="6" id="KW-0238">DNA-binding</keyword>
<keyword evidence="7" id="KW-0456">Lyase</keyword>
<dbReference type="RefSeq" id="WP_106113925.1">
    <property type="nucleotide sequence ID" value="NZ_PVSR01000017.1"/>
</dbReference>
<dbReference type="SUPFAM" id="SSF143081">
    <property type="entry name" value="BB1717-like"/>
    <property type="match status" value="1"/>
</dbReference>
<organism evidence="10 11">
    <name type="scientific">Actinopolyspora mortivallis</name>
    <dbReference type="NCBI Taxonomy" id="33906"/>
    <lineage>
        <taxon>Bacteria</taxon>
        <taxon>Bacillati</taxon>
        <taxon>Actinomycetota</taxon>
        <taxon>Actinomycetes</taxon>
        <taxon>Actinopolysporales</taxon>
        <taxon>Actinopolysporaceae</taxon>
        <taxon>Actinopolyspora</taxon>
    </lineage>
</organism>
<evidence type="ECO:0000256" key="5">
    <source>
        <dbReference type="ARBA" id="ARBA00023124"/>
    </source>
</evidence>
<dbReference type="InParanoid" id="A0A2T0GW06"/>
<evidence type="ECO:0000256" key="3">
    <source>
        <dbReference type="ARBA" id="ARBA00022763"/>
    </source>
</evidence>
<comment type="similarity">
    <text evidence="1 8">Belongs to the SOS response-associated peptidase family.</text>
</comment>
<evidence type="ECO:0000256" key="4">
    <source>
        <dbReference type="ARBA" id="ARBA00022801"/>
    </source>
</evidence>
<evidence type="ECO:0000256" key="6">
    <source>
        <dbReference type="ARBA" id="ARBA00023125"/>
    </source>
</evidence>
<keyword evidence="3" id="KW-0227">DNA damage</keyword>
<evidence type="ECO:0000256" key="2">
    <source>
        <dbReference type="ARBA" id="ARBA00022670"/>
    </source>
</evidence>
<dbReference type="GO" id="GO:0008233">
    <property type="term" value="F:peptidase activity"/>
    <property type="evidence" value="ECO:0007669"/>
    <property type="project" value="UniProtKB-KW"/>
</dbReference>
<evidence type="ECO:0000313" key="11">
    <source>
        <dbReference type="Proteomes" id="UP000239352"/>
    </source>
</evidence>
<dbReference type="Gene3D" id="3.90.1680.10">
    <property type="entry name" value="SOS response associated peptidase-like"/>
    <property type="match status" value="1"/>
</dbReference>
<reference evidence="10 11" key="1">
    <citation type="submission" date="2018-03" db="EMBL/GenBank/DDBJ databases">
        <title>Actinopolyspora mortivallis from Sahara, screening for active biomolecules.</title>
        <authorList>
            <person name="Selama O."/>
            <person name="Wellington E.M.H."/>
            <person name="Hacene H."/>
        </authorList>
    </citation>
    <scope>NUCLEOTIDE SEQUENCE [LARGE SCALE GENOMIC DNA]</scope>
    <source>
        <strain evidence="10 11">M5A</strain>
    </source>
</reference>
<dbReference type="EMBL" id="PVSR01000017">
    <property type="protein sequence ID" value="PRW63277.1"/>
    <property type="molecule type" value="Genomic_DNA"/>
</dbReference>
<comment type="caution">
    <text evidence="10">The sequence shown here is derived from an EMBL/GenBank/DDBJ whole genome shotgun (WGS) entry which is preliminary data.</text>
</comment>
<evidence type="ECO:0000256" key="7">
    <source>
        <dbReference type="ARBA" id="ARBA00023239"/>
    </source>
</evidence>
<proteinExistence type="inferred from homology"/>
<dbReference type="GO" id="GO:0006508">
    <property type="term" value="P:proteolysis"/>
    <property type="evidence" value="ECO:0007669"/>
    <property type="project" value="UniProtKB-KW"/>
</dbReference>
<evidence type="ECO:0000256" key="9">
    <source>
        <dbReference type="SAM" id="MobiDB-lite"/>
    </source>
</evidence>
<evidence type="ECO:0000256" key="1">
    <source>
        <dbReference type="ARBA" id="ARBA00008136"/>
    </source>
</evidence>
<dbReference type="FunCoup" id="A0A2T0GW06">
    <property type="interactions" value="217"/>
</dbReference>
<sequence>MCGRYVLSKTAEELATEFGARDATGEKAPGPDYNIAPTKPVCAVVQRYPKDEEGNVTSEFSERSVRVMRWGLVPKWAKDPSVGNRMINARSETVSTKPAFRGAVRHYRCLLPADGWYEWKGTGSPKQPYFAGAGDGSSLGMAGIWATWRDPSDPGGTPLVSCAVLTTDAVGELAEIHERMPLVLPRDLWERWLDPDTENVEELLAPPDPGFVAGFTLRPVSRAVNNVSNNGPELTESVPETENTLFES</sequence>
<dbReference type="GO" id="GO:0016829">
    <property type="term" value="F:lyase activity"/>
    <property type="evidence" value="ECO:0007669"/>
    <property type="project" value="UniProtKB-KW"/>
</dbReference>
<dbReference type="GO" id="GO:0003697">
    <property type="term" value="F:single-stranded DNA binding"/>
    <property type="evidence" value="ECO:0007669"/>
    <property type="project" value="InterPro"/>
</dbReference>
<name>A0A2T0GW06_ACTMO</name>
<dbReference type="PANTHER" id="PTHR13604">
    <property type="entry name" value="DC12-RELATED"/>
    <property type="match status" value="1"/>
</dbReference>
<keyword evidence="4 8" id="KW-0378">Hydrolase</keyword>
<keyword evidence="2 8" id="KW-0645">Protease</keyword>
<dbReference type="STRING" id="1050202.GCA_000384035_02805"/>
<evidence type="ECO:0000313" key="10">
    <source>
        <dbReference type="EMBL" id="PRW63277.1"/>
    </source>
</evidence>
<dbReference type="AlphaFoldDB" id="A0A2T0GW06"/>
<keyword evidence="5" id="KW-0190">Covalent protein-DNA linkage</keyword>
<protein>
    <recommendedName>
        <fullName evidence="8">Abasic site processing protein</fullName>
        <ecNumber evidence="8">3.4.-.-</ecNumber>
    </recommendedName>
</protein>
<gene>
    <name evidence="10" type="ORF">CEP50_11400</name>
</gene>
<dbReference type="PANTHER" id="PTHR13604:SF0">
    <property type="entry name" value="ABASIC SITE PROCESSING PROTEIN HMCES"/>
    <property type="match status" value="1"/>
</dbReference>